<protein>
    <submittedName>
        <fullName evidence="1">Uncharacterized protein</fullName>
    </submittedName>
</protein>
<evidence type="ECO:0000313" key="2">
    <source>
        <dbReference type="Proteomes" id="UP000472355"/>
    </source>
</evidence>
<proteinExistence type="predicted"/>
<dbReference type="InterPro" id="IPR023211">
    <property type="entry name" value="DNA_pol_palm_dom_sf"/>
</dbReference>
<sequence length="573" mass="67452">MLFYDFEVFKCDWLVVIKDTDTEQTHIIVNDPEQLKRLYEKNQDNIWIGYNSKHYDQYILKAILLDFNPKEVNDFIIEKKEAGYRFSNLFNKIQLFNYDTMVNPIYSLKQLEGFMGNDIRETSVSFDIDRKLTDQEIQQTIFYCNHDVEQTIEIFLHTYEEFESHLSLITAFKMPMENISKTKAQLSAKILKASKKNHDDEWDIKIVDTLRINKYKNIVDWYKDKNNLDYDKKLKIDVAGVPHIFAWGGLHGARKKYLSDGIYINSDVGSFYPALMIEYGFLSRNVANAADYKKIRDMRLVFKAEKNPLQQPYKIVLNSTYGASKDKYNPLYDPRQANNVCINGQLMLLDLIEHLEPYFELIQSNTDGVMFKLKSESEIPKYKKICKEWETRTRMTLEHDRIKKVIQKDVNNYMIILESGKVKAKGAYVKDLNPIDYDLPIINQAIREYFMNNTPVENTINNCTDLKEFQKIVKISSKFAYGMHNDLVLDGKVFRVFASRRAKDKGIFKVKQCNPFKIANTPDKCFIMNEDINNVDIPRALDRKWYIDLALTRMGDFTHERKSKRTDKIKIHV</sequence>
<reference evidence="1 2" key="1">
    <citation type="submission" date="2019-02" db="EMBL/GenBank/DDBJ databases">
        <title>Genome sequencing of Clostridium botulinum clinical isolates.</title>
        <authorList>
            <person name="Brunt J."/>
            <person name="Van Vliet A.H.M."/>
            <person name="Stringer S.C."/>
            <person name="Grant K.A."/>
            <person name="Carter A.C."/>
            <person name="Peck M.W."/>
        </authorList>
    </citation>
    <scope>NUCLEOTIDE SEQUENCE [LARGE SCALE GENOMIC DNA]</scope>
    <source>
        <strain evidence="1 2">H113700579</strain>
    </source>
</reference>
<dbReference type="Proteomes" id="UP000472355">
    <property type="component" value="Unassembled WGS sequence"/>
</dbReference>
<dbReference type="EMBL" id="SGKU01000054">
    <property type="protein sequence ID" value="NFA43934.1"/>
    <property type="molecule type" value="Genomic_DNA"/>
</dbReference>
<gene>
    <name evidence="1" type="ORF">EXM65_15500</name>
</gene>
<organism evidence="1 2">
    <name type="scientific">Clostridium botulinum</name>
    <dbReference type="NCBI Taxonomy" id="1491"/>
    <lineage>
        <taxon>Bacteria</taxon>
        <taxon>Bacillati</taxon>
        <taxon>Bacillota</taxon>
        <taxon>Clostridia</taxon>
        <taxon>Eubacteriales</taxon>
        <taxon>Clostridiaceae</taxon>
        <taxon>Clostridium</taxon>
    </lineage>
</organism>
<accession>A0A6M0SUB0</accession>
<dbReference type="Gene3D" id="3.90.1600.10">
    <property type="entry name" value="Palm domain of DNA polymerase"/>
    <property type="match status" value="1"/>
</dbReference>
<dbReference type="SUPFAM" id="SSF56672">
    <property type="entry name" value="DNA/RNA polymerases"/>
    <property type="match status" value="1"/>
</dbReference>
<dbReference type="InterPro" id="IPR043502">
    <property type="entry name" value="DNA/RNA_pol_sf"/>
</dbReference>
<dbReference type="AlphaFoldDB" id="A0A6M0SUB0"/>
<comment type="caution">
    <text evidence="1">The sequence shown here is derived from an EMBL/GenBank/DDBJ whole genome shotgun (WGS) entry which is preliminary data.</text>
</comment>
<evidence type="ECO:0000313" key="1">
    <source>
        <dbReference type="EMBL" id="NFA43934.1"/>
    </source>
</evidence>
<name>A0A6M0SUB0_CLOBO</name>